<dbReference type="AlphaFoldDB" id="A0A431TVA8"/>
<dbReference type="Proteomes" id="UP000282184">
    <property type="component" value="Unassembled WGS sequence"/>
</dbReference>
<evidence type="ECO:0000313" key="3">
    <source>
        <dbReference type="Proteomes" id="UP000282184"/>
    </source>
</evidence>
<dbReference type="Pfam" id="PF20243">
    <property type="entry name" value="MbnP"/>
    <property type="match status" value="1"/>
</dbReference>
<protein>
    <recommendedName>
        <fullName evidence="1">Copper-binding protein MbnP-like domain-containing protein</fullName>
    </recommendedName>
</protein>
<comment type="caution">
    <text evidence="2">The sequence shown here is derived from an EMBL/GenBank/DDBJ whole genome shotgun (WGS) entry which is preliminary data.</text>
</comment>
<gene>
    <name evidence="2" type="ORF">EJV47_26455</name>
</gene>
<evidence type="ECO:0000313" key="2">
    <source>
        <dbReference type="EMBL" id="RTQ45115.1"/>
    </source>
</evidence>
<dbReference type="InterPro" id="IPR046863">
    <property type="entry name" value="MbnP-like_dom"/>
</dbReference>
<reference evidence="2 3" key="1">
    <citation type="submission" date="2018-12" db="EMBL/GenBank/DDBJ databases">
        <title>Hymenobacter gummosus sp. nov., isolated from a spring.</title>
        <authorList>
            <person name="Nie L."/>
        </authorList>
    </citation>
    <scope>NUCLEOTIDE SEQUENCE [LARGE SCALE GENOMIC DNA]</scope>
    <source>
        <strain evidence="2 3">KCTC 52166</strain>
    </source>
</reference>
<proteinExistence type="predicted"/>
<evidence type="ECO:0000259" key="1">
    <source>
        <dbReference type="Pfam" id="PF20243"/>
    </source>
</evidence>
<dbReference type="OrthoDB" id="1422031at2"/>
<feature type="domain" description="Copper-binding protein MbnP-like" evidence="1">
    <location>
        <begin position="70"/>
        <end position="165"/>
    </location>
</feature>
<name>A0A431TVA8_9BACT</name>
<dbReference type="EMBL" id="RXOF01000022">
    <property type="protein sequence ID" value="RTQ45115.1"/>
    <property type="molecule type" value="Genomic_DNA"/>
</dbReference>
<sequence length="219" mass="23479">MPHTPPDGGIEVHVEPVFGAQPLVLDAQACPTTHNGPVVISACLLYLSALRLTYTGGSSYVQPRGYHLIDVGVDNAANVAGVQGSGLDPARGMYWAWHSGYVNAKLEGTSPTCPGPRHKFEWHISGYQQPYSSLRRVELAAPVRKAATPLRVQADLALWLSRLRLSLLNALGQVVRPAVTVSGGRATVLDVRGLAAGRYFLWVEGAGFAFSEKIEVAQP</sequence>
<organism evidence="2 3">
    <name type="scientific">Hymenobacter gummosus</name>
    <dbReference type="NCBI Taxonomy" id="1776032"/>
    <lineage>
        <taxon>Bacteria</taxon>
        <taxon>Pseudomonadati</taxon>
        <taxon>Bacteroidota</taxon>
        <taxon>Cytophagia</taxon>
        <taxon>Cytophagales</taxon>
        <taxon>Hymenobacteraceae</taxon>
        <taxon>Hymenobacter</taxon>
    </lineage>
</organism>
<keyword evidence="3" id="KW-1185">Reference proteome</keyword>
<accession>A0A431TVA8</accession>